<dbReference type="CDD" id="cd00190">
    <property type="entry name" value="Tryp_SPc"/>
    <property type="match status" value="1"/>
</dbReference>
<sequence>MMHPVKQGLLAAAIWFAFVPAARAQTQDGILRSLPNVQRLYQQRLESLKAGEPQQVFLGTASVMPDRAQDNVVSIGVAGVPQQRGHFCGGVLVAPTWVLTAAHCVAEASGTDSRTQIAPLSPTQLQVLFGTNVLYRDGVSKPVARIVVHPDYRITAQGVPENDLALLQFAEPLPGTPALIASDALAAVGIRDGDRMLIVGWGSASFSVGSPISGNLLLAIVPVVGNAKCNEAYGGAVTDKMFCGGLGAADSCQGDSGGPAFIYDERGVPTLVGIVSWGAGCTLRRYPGVYVNVTKYRDWINGVTGARTAAQ</sequence>
<accession>A0A346A169</accession>
<dbReference type="Pfam" id="PF00089">
    <property type="entry name" value="Trypsin"/>
    <property type="match status" value="1"/>
</dbReference>
<evidence type="ECO:0000313" key="5">
    <source>
        <dbReference type="EMBL" id="AXK82916.1"/>
    </source>
</evidence>
<feature type="chain" id="PRO_5016633898" evidence="3">
    <location>
        <begin position="25"/>
        <end position="311"/>
    </location>
</feature>
<dbReference type="EMBL" id="CP031417">
    <property type="protein sequence ID" value="AXK82916.1"/>
    <property type="molecule type" value="Genomic_DNA"/>
</dbReference>
<proteinExistence type="inferred from homology"/>
<dbReference type="InterPro" id="IPR050430">
    <property type="entry name" value="Peptidase_S1"/>
</dbReference>
<evidence type="ECO:0000259" key="4">
    <source>
        <dbReference type="PROSITE" id="PS50240"/>
    </source>
</evidence>
<reference evidence="5 6" key="1">
    <citation type="submission" date="2018-07" db="EMBL/GenBank/DDBJ databases">
        <authorList>
            <person name="Quirk P.G."/>
            <person name="Krulwich T.A."/>
        </authorList>
    </citation>
    <scope>NUCLEOTIDE SEQUENCE [LARGE SCALE GENOMIC DNA]</scope>
    <source>
        <strain evidence="5 6">CC-BB4</strain>
    </source>
</reference>
<dbReference type="InterPro" id="IPR043504">
    <property type="entry name" value="Peptidase_S1_PA_chymotrypsin"/>
</dbReference>
<dbReference type="PROSITE" id="PS50240">
    <property type="entry name" value="TRYPSIN_DOM"/>
    <property type="match status" value="1"/>
</dbReference>
<evidence type="ECO:0000256" key="1">
    <source>
        <dbReference type="ARBA" id="ARBA00007664"/>
    </source>
</evidence>
<dbReference type="InterPro" id="IPR018114">
    <property type="entry name" value="TRYPSIN_HIS"/>
</dbReference>
<dbReference type="KEGG" id="ptaw:DW352_21775"/>
<dbReference type="PROSITE" id="PS00134">
    <property type="entry name" value="TRYPSIN_HIS"/>
    <property type="match status" value="1"/>
</dbReference>
<keyword evidence="5" id="KW-0378">Hydrolase</keyword>
<feature type="domain" description="Peptidase S1" evidence="4">
    <location>
        <begin position="30"/>
        <end position="305"/>
    </location>
</feature>
<dbReference type="PANTHER" id="PTHR24276">
    <property type="entry name" value="POLYSERASE-RELATED"/>
    <property type="match status" value="1"/>
</dbReference>
<organism evidence="5 6">
    <name type="scientific">Pseudolabrys taiwanensis</name>
    <dbReference type="NCBI Taxonomy" id="331696"/>
    <lineage>
        <taxon>Bacteria</taxon>
        <taxon>Pseudomonadati</taxon>
        <taxon>Pseudomonadota</taxon>
        <taxon>Alphaproteobacteria</taxon>
        <taxon>Hyphomicrobiales</taxon>
        <taxon>Xanthobacteraceae</taxon>
        <taxon>Pseudolabrys</taxon>
    </lineage>
</organism>
<dbReference type="SUPFAM" id="SSF50494">
    <property type="entry name" value="Trypsin-like serine proteases"/>
    <property type="match status" value="1"/>
</dbReference>
<keyword evidence="2" id="KW-1015">Disulfide bond</keyword>
<dbReference type="GO" id="GO:0004252">
    <property type="term" value="F:serine-type endopeptidase activity"/>
    <property type="evidence" value="ECO:0007669"/>
    <property type="project" value="InterPro"/>
</dbReference>
<dbReference type="AlphaFoldDB" id="A0A346A169"/>
<dbReference type="Gene3D" id="2.40.10.10">
    <property type="entry name" value="Trypsin-like serine proteases"/>
    <property type="match status" value="2"/>
</dbReference>
<evidence type="ECO:0000256" key="3">
    <source>
        <dbReference type="SAM" id="SignalP"/>
    </source>
</evidence>
<evidence type="ECO:0000256" key="2">
    <source>
        <dbReference type="ARBA" id="ARBA00023157"/>
    </source>
</evidence>
<keyword evidence="6" id="KW-1185">Reference proteome</keyword>
<dbReference type="FunFam" id="2.40.10.10:FF:000002">
    <property type="entry name" value="Transmembrane protease serine"/>
    <property type="match status" value="1"/>
</dbReference>
<dbReference type="Proteomes" id="UP000254889">
    <property type="component" value="Chromosome"/>
</dbReference>
<name>A0A346A169_9HYPH</name>
<dbReference type="InterPro" id="IPR009003">
    <property type="entry name" value="Peptidase_S1_PA"/>
</dbReference>
<evidence type="ECO:0000313" key="6">
    <source>
        <dbReference type="Proteomes" id="UP000254889"/>
    </source>
</evidence>
<feature type="signal peptide" evidence="3">
    <location>
        <begin position="1"/>
        <end position="24"/>
    </location>
</feature>
<dbReference type="InterPro" id="IPR001314">
    <property type="entry name" value="Peptidase_S1A"/>
</dbReference>
<keyword evidence="5" id="KW-0645">Protease</keyword>
<comment type="similarity">
    <text evidence="1">Belongs to the peptidase S1 family.</text>
</comment>
<dbReference type="PANTHER" id="PTHR24276:SF98">
    <property type="entry name" value="FI18310P1-RELATED"/>
    <property type="match status" value="1"/>
</dbReference>
<dbReference type="OrthoDB" id="267336at2"/>
<gene>
    <name evidence="5" type="ORF">DW352_21775</name>
</gene>
<dbReference type="InterPro" id="IPR001254">
    <property type="entry name" value="Trypsin_dom"/>
</dbReference>
<dbReference type="SMART" id="SM00020">
    <property type="entry name" value="Tryp_SPc"/>
    <property type="match status" value="1"/>
</dbReference>
<dbReference type="PRINTS" id="PR00722">
    <property type="entry name" value="CHYMOTRYPSIN"/>
</dbReference>
<dbReference type="RefSeq" id="WP_115693295.1">
    <property type="nucleotide sequence ID" value="NZ_CP031417.1"/>
</dbReference>
<keyword evidence="3" id="KW-0732">Signal</keyword>
<dbReference type="GO" id="GO:0006508">
    <property type="term" value="P:proteolysis"/>
    <property type="evidence" value="ECO:0007669"/>
    <property type="project" value="UniProtKB-KW"/>
</dbReference>
<protein>
    <submittedName>
        <fullName evidence="5">Serine protease</fullName>
    </submittedName>
</protein>